<accession>A0A5N6PZB9</accession>
<dbReference type="GO" id="GO:0003676">
    <property type="term" value="F:nucleic acid binding"/>
    <property type="evidence" value="ECO:0007669"/>
    <property type="project" value="InterPro"/>
</dbReference>
<dbReference type="InterPro" id="IPR036691">
    <property type="entry name" value="Endo/exonu/phosph_ase_sf"/>
</dbReference>
<evidence type="ECO:0000256" key="1">
    <source>
        <dbReference type="SAM" id="MobiDB-lite"/>
    </source>
</evidence>
<dbReference type="AlphaFoldDB" id="A0A5N6PZB9"/>
<feature type="region of interest" description="Disordered" evidence="1">
    <location>
        <begin position="454"/>
        <end position="475"/>
    </location>
</feature>
<evidence type="ECO:0000313" key="3">
    <source>
        <dbReference type="Proteomes" id="UP000326396"/>
    </source>
</evidence>
<dbReference type="Gene3D" id="3.30.70.330">
    <property type="match status" value="1"/>
</dbReference>
<keyword evidence="3" id="KW-1185">Reference proteome</keyword>
<reference evidence="2 3" key="1">
    <citation type="submission" date="2019-05" db="EMBL/GenBank/DDBJ databases">
        <title>Mikania micrantha, genome provides insights into the molecular mechanism of rapid growth.</title>
        <authorList>
            <person name="Liu B."/>
        </authorList>
    </citation>
    <scope>NUCLEOTIDE SEQUENCE [LARGE SCALE GENOMIC DNA]</scope>
    <source>
        <strain evidence="2">NLD-2019</strain>
        <tissue evidence="2">Leaf</tissue>
    </source>
</reference>
<protein>
    <submittedName>
        <fullName evidence="2">Uncharacterized protein</fullName>
    </submittedName>
</protein>
<feature type="region of interest" description="Disordered" evidence="1">
    <location>
        <begin position="406"/>
        <end position="441"/>
    </location>
</feature>
<evidence type="ECO:0000313" key="2">
    <source>
        <dbReference type="EMBL" id="KAD7477719.1"/>
    </source>
</evidence>
<comment type="caution">
    <text evidence="2">The sequence shown here is derived from an EMBL/GenBank/DDBJ whole genome shotgun (WGS) entry which is preliminary data.</text>
</comment>
<dbReference type="EMBL" id="SZYD01000001">
    <property type="protein sequence ID" value="KAD7477719.1"/>
    <property type="molecule type" value="Genomic_DNA"/>
</dbReference>
<dbReference type="SUPFAM" id="SSF56219">
    <property type="entry name" value="DNase I-like"/>
    <property type="match status" value="1"/>
</dbReference>
<gene>
    <name evidence="2" type="ORF">E3N88_00855</name>
</gene>
<dbReference type="PANTHER" id="PTHR36617:SF5">
    <property type="entry name" value="OS05G0421675 PROTEIN"/>
    <property type="match status" value="1"/>
</dbReference>
<dbReference type="PANTHER" id="PTHR36617">
    <property type="entry name" value="PROTEIN, PUTATIVE-RELATED"/>
    <property type="match status" value="1"/>
</dbReference>
<dbReference type="Gene3D" id="3.60.10.10">
    <property type="entry name" value="Endonuclease/exonuclease/phosphatase"/>
    <property type="match status" value="1"/>
</dbReference>
<dbReference type="Proteomes" id="UP000326396">
    <property type="component" value="Linkage Group LG1"/>
</dbReference>
<dbReference type="InterPro" id="IPR012677">
    <property type="entry name" value="Nucleotide-bd_a/b_plait_sf"/>
</dbReference>
<sequence length="959" mass="110095">MLPISEPSDQDFIILEDEGRLEAGDQVDMSCADTKNQESKTSTFACELFDVLFDSSVRERGNQWKSWRTKNGYQPREQDTKDSKEDGWTYVRRYRDVKNTGNTKYQSKEPATSFFIQKIPEELTEKELWTECKQYGQVVDAYITRKKDRHRGRNDNGVNGRLPRASYSDIVKGRMVDHPDVETIRVNIQTEAYKRWKKYSLIAEVKEVWMLNEITSIVRSMGVMNAEFRYLWGLKVLITFNSTVEARRLVLEGKEQWSKHFVNLEVWDGQLIKFERIAWLKIMGTPIHLWDARVFNQIGESIGKVVIKSEASLEDGNLGYDKFGVLLQHGDQINRKCLLMAGGVSFECWVHEMTETWFPTWHQVEKNVKDLEGNIEDKNSPDKLHFATAGEVPSTNDQMIGDEWENEESGVGGGTHEEIRFSKPRATKTRKLKRSKGKSISSHQVIVKDTFDTGDNTLHEEDYGSDWLGDSDGGEERERGIADTYIGNQSLAEEEIQKTLEVGECLGMDIRGFEQQIRNLISDEQKERLNNEELVFNAEQQEEYWGNQAMEKVIVEPNGRSGGLLSVWNPTVFKIQVTVKNQNFIVTGGDIIGESEKMFIVNVYAPNDPKKMERSLGRITGNQERICGDMGICGEAGLLEYSLGGKKFTHMTGSGDKLSRIDRVLVCDGFMNKWPMGSVKALNREYSDHSPLLLSIKELNFGPTPFRFYNSWLELDSLDKVVKTELEVYESRAPKDIMLATTLGLKSDVGNGRKTLFWTDHWMDGMILCDEFPRVFKIAKLKKAKVCDYFNMTGDIVFWDWEWERDPSSLEEWMEIGKLMGLLAKVVINNKEDVWGWKNYSGDTFAVKEVRKAIVDAYSSAQVRGIQLNVACKLCGFDLESANHLMVTCIVAKAIWWQVWVWIKVPIPHQLLYVEAVFEYIDAIKIEKGKKKLFNAIGQVTYMSYMKQHTRTTVCEADE</sequence>
<name>A0A5N6PZB9_9ASTR</name>
<dbReference type="SUPFAM" id="SSF54928">
    <property type="entry name" value="RNA-binding domain, RBD"/>
    <property type="match status" value="1"/>
</dbReference>
<dbReference type="OrthoDB" id="3264871at2759"/>
<proteinExistence type="predicted"/>
<organism evidence="2 3">
    <name type="scientific">Mikania micrantha</name>
    <name type="common">bitter vine</name>
    <dbReference type="NCBI Taxonomy" id="192012"/>
    <lineage>
        <taxon>Eukaryota</taxon>
        <taxon>Viridiplantae</taxon>
        <taxon>Streptophyta</taxon>
        <taxon>Embryophyta</taxon>
        <taxon>Tracheophyta</taxon>
        <taxon>Spermatophyta</taxon>
        <taxon>Magnoliopsida</taxon>
        <taxon>eudicotyledons</taxon>
        <taxon>Gunneridae</taxon>
        <taxon>Pentapetalae</taxon>
        <taxon>asterids</taxon>
        <taxon>campanulids</taxon>
        <taxon>Asterales</taxon>
        <taxon>Asteraceae</taxon>
        <taxon>Asteroideae</taxon>
        <taxon>Heliantheae alliance</taxon>
        <taxon>Eupatorieae</taxon>
        <taxon>Mikania</taxon>
    </lineage>
</organism>
<dbReference type="InterPro" id="IPR035979">
    <property type="entry name" value="RBD_domain_sf"/>
</dbReference>
<feature type="compositionally biased region" description="Basic residues" evidence="1">
    <location>
        <begin position="422"/>
        <end position="437"/>
    </location>
</feature>